<feature type="transmembrane region" description="Helical" evidence="7">
    <location>
        <begin position="283"/>
        <end position="309"/>
    </location>
</feature>
<dbReference type="InterPro" id="IPR050250">
    <property type="entry name" value="Macrolide_Exporter_MacB"/>
</dbReference>
<feature type="domain" description="MacB-like periplasmic core" evidence="9">
    <location>
        <begin position="22"/>
        <end position="247"/>
    </location>
</feature>
<dbReference type="Pfam" id="PF12704">
    <property type="entry name" value="MacB_PCD"/>
    <property type="match status" value="1"/>
</dbReference>
<evidence type="ECO:0000256" key="7">
    <source>
        <dbReference type="SAM" id="Phobius"/>
    </source>
</evidence>
<keyword evidence="3 7" id="KW-0812">Transmembrane</keyword>
<dbReference type="OrthoDB" id="9770099at2"/>
<dbReference type="InterPro" id="IPR003838">
    <property type="entry name" value="ABC3_permease_C"/>
</dbReference>
<evidence type="ECO:0000259" key="8">
    <source>
        <dbReference type="Pfam" id="PF02687"/>
    </source>
</evidence>
<feature type="transmembrane region" description="Helical" evidence="7">
    <location>
        <begin position="21"/>
        <end position="43"/>
    </location>
</feature>
<accession>D5EDJ6</accession>
<feature type="transmembrane region" description="Helical" evidence="7">
    <location>
        <begin position="368"/>
        <end position="390"/>
    </location>
</feature>
<name>D5EDJ6_AMICL</name>
<feature type="transmembrane region" description="Helical" evidence="7">
    <location>
        <begin position="330"/>
        <end position="353"/>
    </location>
</feature>
<organism evidence="10 11">
    <name type="scientific">Aminobacterium colombiense (strain DSM 12261 / ALA-1)</name>
    <dbReference type="NCBI Taxonomy" id="572547"/>
    <lineage>
        <taxon>Bacteria</taxon>
        <taxon>Thermotogati</taxon>
        <taxon>Synergistota</taxon>
        <taxon>Synergistia</taxon>
        <taxon>Synergistales</taxon>
        <taxon>Aminobacteriaceae</taxon>
        <taxon>Aminobacterium</taxon>
    </lineage>
</organism>
<evidence type="ECO:0000256" key="3">
    <source>
        <dbReference type="ARBA" id="ARBA00022692"/>
    </source>
</evidence>
<dbReference type="HOGENOM" id="CLU_000604_8_0_0"/>
<dbReference type="RefSeq" id="WP_013047894.1">
    <property type="nucleotide sequence ID" value="NC_014011.1"/>
</dbReference>
<evidence type="ECO:0000256" key="6">
    <source>
        <dbReference type="ARBA" id="ARBA00038076"/>
    </source>
</evidence>
<evidence type="ECO:0000256" key="4">
    <source>
        <dbReference type="ARBA" id="ARBA00022989"/>
    </source>
</evidence>
<dbReference type="Proteomes" id="UP000002366">
    <property type="component" value="Chromosome"/>
</dbReference>
<proteinExistence type="inferred from homology"/>
<evidence type="ECO:0000313" key="10">
    <source>
        <dbReference type="EMBL" id="ADE56628.1"/>
    </source>
</evidence>
<evidence type="ECO:0000256" key="5">
    <source>
        <dbReference type="ARBA" id="ARBA00023136"/>
    </source>
</evidence>
<dbReference type="PANTHER" id="PTHR30572:SF4">
    <property type="entry name" value="ABC TRANSPORTER PERMEASE YTRF"/>
    <property type="match status" value="1"/>
</dbReference>
<keyword evidence="4 7" id="KW-1133">Transmembrane helix</keyword>
<comment type="similarity">
    <text evidence="6">Belongs to the ABC-4 integral membrane protein family.</text>
</comment>
<dbReference type="STRING" id="572547.Amico_0489"/>
<keyword evidence="11" id="KW-1185">Reference proteome</keyword>
<dbReference type="GO" id="GO:0022857">
    <property type="term" value="F:transmembrane transporter activity"/>
    <property type="evidence" value="ECO:0007669"/>
    <property type="project" value="TreeGrafter"/>
</dbReference>
<evidence type="ECO:0000256" key="2">
    <source>
        <dbReference type="ARBA" id="ARBA00022475"/>
    </source>
</evidence>
<evidence type="ECO:0000256" key="1">
    <source>
        <dbReference type="ARBA" id="ARBA00004651"/>
    </source>
</evidence>
<dbReference type="EMBL" id="CP001997">
    <property type="protein sequence ID" value="ADE56628.1"/>
    <property type="molecule type" value="Genomic_DNA"/>
</dbReference>
<keyword evidence="2" id="KW-1003">Cell membrane</keyword>
<evidence type="ECO:0000313" key="11">
    <source>
        <dbReference type="Proteomes" id="UP000002366"/>
    </source>
</evidence>
<dbReference type="InterPro" id="IPR025857">
    <property type="entry name" value="MacB_PCD"/>
</dbReference>
<dbReference type="eggNOG" id="COG0577">
    <property type="taxonomic scope" value="Bacteria"/>
</dbReference>
<dbReference type="PANTHER" id="PTHR30572">
    <property type="entry name" value="MEMBRANE COMPONENT OF TRANSPORTER-RELATED"/>
    <property type="match status" value="1"/>
</dbReference>
<feature type="domain" description="ABC3 transporter permease C-terminal" evidence="8">
    <location>
        <begin position="288"/>
        <end position="399"/>
    </location>
</feature>
<evidence type="ECO:0000259" key="9">
    <source>
        <dbReference type="Pfam" id="PF12704"/>
    </source>
</evidence>
<protein>
    <submittedName>
        <fullName evidence="10">Uncharacterized protein</fullName>
    </submittedName>
</protein>
<dbReference type="AlphaFoldDB" id="D5EDJ6"/>
<sequence>MLSLYETSKISFRSLRANKTRSALTMLGIVIGVMAVIIMFAVGSGANKEIAERFSSLGSNMIVVRPETITFGGSRSYIAHNLTIDDAMSIGEECSAVAYVAPYYGGTAQAVYGNENYPARVTGTTSDYLFVRDLSLASGRTFTDQDVRSATKVCIVGQTIVDNLFVTEDPIGKILRLKGVPMVVIGLLNKIGESAMGRDEDDIVLVPITTVQRRLFSPQRMGMASSISVKALSEQHLDLAQEQIEALLAQRHRIKPGESNDFTVRNLTQMVESAKSATRVMSLLLTAVAGVSLLVGGIGIMNIMLVSVTERTREIGIRMAIGAKRADIRLQFLVEALTLSLLGGITGIILGIAGAEVISKALGWTVDISLLSVVLSFGFSGCVGIFFGFYPAYKASLLNPIEALRYE</sequence>
<reference evidence="10 11" key="1">
    <citation type="journal article" date="2010" name="Stand. Genomic Sci.">
        <title>Complete genome sequence of Aminobacterium colombiense type strain (ALA-1).</title>
        <authorList>
            <person name="Chertkov O."/>
            <person name="Sikorski J."/>
            <person name="Brambilla E."/>
            <person name="Lapidus A."/>
            <person name="Copeland A."/>
            <person name="Glavina Del Rio T."/>
            <person name="Nolan M."/>
            <person name="Lucas S."/>
            <person name="Tice H."/>
            <person name="Cheng J.F."/>
            <person name="Han C."/>
            <person name="Detter J.C."/>
            <person name="Bruce D."/>
            <person name="Tapia R."/>
            <person name="Goodwin L."/>
            <person name="Pitluck S."/>
            <person name="Liolios K."/>
            <person name="Ivanova N."/>
            <person name="Mavromatis K."/>
            <person name="Ovchinnikova G."/>
            <person name="Pati A."/>
            <person name="Chen A."/>
            <person name="Palaniappan K."/>
            <person name="Land M."/>
            <person name="Hauser L."/>
            <person name="Chang Y.J."/>
            <person name="Jeffries C.D."/>
            <person name="Spring S."/>
            <person name="Rohde M."/>
            <person name="Goker M."/>
            <person name="Bristow J."/>
            <person name="Eisen J.A."/>
            <person name="Markowitz V."/>
            <person name="Hugenholtz P."/>
            <person name="Kyrpides N.C."/>
            <person name="Klenk H.P."/>
        </authorList>
    </citation>
    <scope>NUCLEOTIDE SEQUENCE [LARGE SCALE GENOMIC DNA]</scope>
    <source>
        <strain evidence="11">DSM 12261 / ALA-1</strain>
    </source>
</reference>
<dbReference type="KEGG" id="aco:Amico_0489"/>
<dbReference type="Pfam" id="PF02687">
    <property type="entry name" value="FtsX"/>
    <property type="match status" value="1"/>
</dbReference>
<dbReference type="GO" id="GO:0005886">
    <property type="term" value="C:plasma membrane"/>
    <property type="evidence" value="ECO:0007669"/>
    <property type="project" value="UniProtKB-SubCell"/>
</dbReference>
<comment type="subcellular location">
    <subcellularLocation>
        <location evidence="1">Cell membrane</location>
        <topology evidence="1">Multi-pass membrane protein</topology>
    </subcellularLocation>
</comment>
<keyword evidence="5 7" id="KW-0472">Membrane</keyword>
<gene>
    <name evidence="10" type="ordered locus">Amico_0489</name>
</gene>